<evidence type="ECO:0000313" key="2">
    <source>
        <dbReference type="EMBL" id="KAK6511897.1"/>
    </source>
</evidence>
<comment type="caution">
    <text evidence="2">The sequence shown here is derived from an EMBL/GenBank/DDBJ whole genome shotgun (WGS) entry which is preliminary data.</text>
</comment>
<keyword evidence="3" id="KW-1185">Reference proteome</keyword>
<dbReference type="EMBL" id="JAVHJL010000001">
    <property type="protein sequence ID" value="KAK6511897.1"/>
    <property type="molecule type" value="Genomic_DNA"/>
</dbReference>
<protein>
    <submittedName>
        <fullName evidence="2">Uncharacterized protein</fullName>
    </submittedName>
</protein>
<dbReference type="AlphaFoldDB" id="A0AAV9WNN5"/>
<proteinExistence type="predicted"/>
<evidence type="ECO:0000256" key="1">
    <source>
        <dbReference type="SAM" id="MobiDB-lite"/>
    </source>
</evidence>
<sequence>MPGLAHLPVPTTAPHSCDIFTPLHNTEEKELDKGKKNRGAKAKERMIKKDKGRTIRGKEPGAFRSISRNRRSSEVTRLSYHHPARIYRAWHTSPKLHAQEPKKKKFKSLRERRDLFHLPGQTPKLSLYKTPSINI</sequence>
<reference evidence="2 3" key="1">
    <citation type="submission" date="2023-08" db="EMBL/GenBank/DDBJ databases">
        <authorList>
            <person name="Palmer J.M."/>
        </authorList>
    </citation>
    <scope>NUCLEOTIDE SEQUENCE [LARGE SCALE GENOMIC DNA]</scope>
    <source>
        <strain evidence="2 3">TWF481</strain>
    </source>
</reference>
<evidence type="ECO:0000313" key="3">
    <source>
        <dbReference type="Proteomes" id="UP001370758"/>
    </source>
</evidence>
<feature type="compositionally biased region" description="Basic and acidic residues" evidence="1">
    <location>
        <begin position="41"/>
        <end position="58"/>
    </location>
</feature>
<dbReference type="Proteomes" id="UP001370758">
    <property type="component" value="Unassembled WGS sequence"/>
</dbReference>
<gene>
    <name evidence="2" type="ORF">TWF481_000801</name>
</gene>
<feature type="region of interest" description="Disordered" evidence="1">
    <location>
        <begin position="24"/>
        <end position="58"/>
    </location>
</feature>
<feature type="compositionally biased region" description="Basic and acidic residues" evidence="1">
    <location>
        <begin position="25"/>
        <end position="34"/>
    </location>
</feature>
<organism evidence="2 3">
    <name type="scientific">Arthrobotrys musiformis</name>
    <dbReference type="NCBI Taxonomy" id="47236"/>
    <lineage>
        <taxon>Eukaryota</taxon>
        <taxon>Fungi</taxon>
        <taxon>Dikarya</taxon>
        <taxon>Ascomycota</taxon>
        <taxon>Pezizomycotina</taxon>
        <taxon>Orbiliomycetes</taxon>
        <taxon>Orbiliales</taxon>
        <taxon>Orbiliaceae</taxon>
        <taxon>Arthrobotrys</taxon>
    </lineage>
</organism>
<accession>A0AAV9WNN5</accession>
<name>A0AAV9WNN5_9PEZI</name>